<keyword evidence="1 3" id="KW-0853">WD repeat</keyword>
<keyword evidence="5" id="KW-0812">Transmembrane</keyword>
<proteinExistence type="predicted"/>
<dbReference type="SMART" id="SM00530">
    <property type="entry name" value="HTH_XRE"/>
    <property type="match status" value="1"/>
</dbReference>
<evidence type="ECO:0000256" key="2">
    <source>
        <dbReference type="ARBA" id="ARBA00022737"/>
    </source>
</evidence>
<feature type="compositionally biased region" description="Gly residues" evidence="4">
    <location>
        <begin position="24"/>
        <end position="36"/>
    </location>
</feature>
<keyword evidence="5" id="KW-1133">Transmembrane helix</keyword>
<evidence type="ECO:0000256" key="5">
    <source>
        <dbReference type="SAM" id="Phobius"/>
    </source>
</evidence>
<dbReference type="PROSITE" id="PS50082">
    <property type="entry name" value="WD_REPEATS_2"/>
    <property type="match status" value="8"/>
</dbReference>
<dbReference type="Gene3D" id="2.130.10.10">
    <property type="entry name" value="YVTN repeat-like/Quinoprotein amine dehydrogenase"/>
    <property type="match status" value="4"/>
</dbReference>
<feature type="repeat" description="WD" evidence="3">
    <location>
        <begin position="1215"/>
        <end position="1247"/>
    </location>
</feature>
<dbReference type="SUPFAM" id="SSF47413">
    <property type="entry name" value="lambda repressor-like DNA-binding domains"/>
    <property type="match status" value="1"/>
</dbReference>
<dbReference type="SMART" id="SM00320">
    <property type="entry name" value="WD40"/>
    <property type="match status" value="13"/>
</dbReference>
<evidence type="ECO:0000256" key="4">
    <source>
        <dbReference type="SAM" id="MobiDB-lite"/>
    </source>
</evidence>
<keyword evidence="2" id="KW-0677">Repeat</keyword>
<feature type="transmembrane region" description="Helical" evidence="5">
    <location>
        <begin position="603"/>
        <end position="622"/>
    </location>
</feature>
<protein>
    <submittedName>
        <fullName evidence="7">Helix-turn-helix domain-containing protein</fullName>
    </submittedName>
</protein>
<feature type="domain" description="HTH cro/C1-type" evidence="6">
    <location>
        <begin position="56"/>
        <end position="112"/>
    </location>
</feature>
<dbReference type="GO" id="GO:0003677">
    <property type="term" value="F:DNA binding"/>
    <property type="evidence" value="ECO:0007669"/>
    <property type="project" value="InterPro"/>
</dbReference>
<dbReference type="Pfam" id="PF00400">
    <property type="entry name" value="WD40"/>
    <property type="match status" value="10"/>
</dbReference>
<feature type="compositionally biased region" description="Low complexity" evidence="4">
    <location>
        <begin position="37"/>
        <end position="48"/>
    </location>
</feature>
<feature type="repeat" description="WD" evidence="3">
    <location>
        <begin position="1087"/>
        <end position="1128"/>
    </location>
</feature>
<dbReference type="InterPro" id="IPR027417">
    <property type="entry name" value="P-loop_NTPase"/>
</dbReference>
<name>A0AAU1ZYL1_9ACTN</name>
<dbReference type="InterPro" id="IPR019775">
    <property type="entry name" value="WD40_repeat_CS"/>
</dbReference>
<evidence type="ECO:0000259" key="6">
    <source>
        <dbReference type="PROSITE" id="PS50943"/>
    </source>
</evidence>
<dbReference type="InterPro" id="IPR049052">
    <property type="entry name" value="nSTAND1"/>
</dbReference>
<dbReference type="PRINTS" id="PR00320">
    <property type="entry name" value="GPROTEINBRPT"/>
</dbReference>
<feature type="repeat" description="WD" evidence="3">
    <location>
        <begin position="1045"/>
        <end position="1086"/>
    </location>
</feature>
<dbReference type="EMBL" id="CP108222">
    <property type="protein sequence ID" value="WTT16632.1"/>
    <property type="molecule type" value="Genomic_DNA"/>
</dbReference>
<dbReference type="SUPFAM" id="SSF50978">
    <property type="entry name" value="WD40 repeat-like"/>
    <property type="match status" value="2"/>
</dbReference>
<evidence type="ECO:0000256" key="3">
    <source>
        <dbReference type="PROSITE-ProRule" id="PRU00221"/>
    </source>
</evidence>
<dbReference type="PANTHER" id="PTHR19848">
    <property type="entry name" value="WD40 REPEAT PROTEIN"/>
    <property type="match status" value="1"/>
</dbReference>
<organism evidence="7">
    <name type="scientific">Streptomyces sp. NBC_00093</name>
    <dbReference type="NCBI Taxonomy" id="2975649"/>
    <lineage>
        <taxon>Bacteria</taxon>
        <taxon>Bacillati</taxon>
        <taxon>Actinomycetota</taxon>
        <taxon>Actinomycetes</taxon>
        <taxon>Kitasatosporales</taxon>
        <taxon>Streptomycetaceae</taxon>
        <taxon>Streptomyces</taxon>
    </lineage>
</organism>
<dbReference type="CDD" id="cd00200">
    <property type="entry name" value="WD40"/>
    <property type="match status" value="2"/>
</dbReference>
<dbReference type="InterPro" id="IPR001680">
    <property type="entry name" value="WD40_rpt"/>
</dbReference>
<feature type="repeat" description="WD" evidence="3">
    <location>
        <begin position="792"/>
        <end position="823"/>
    </location>
</feature>
<feature type="region of interest" description="Disordered" evidence="4">
    <location>
        <begin position="1"/>
        <end position="50"/>
    </location>
</feature>
<keyword evidence="5" id="KW-0472">Membrane</keyword>
<dbReference type="PROSITE" id="PS50943">
    <property type="entry name" value="HTH_CROC1"/>
    <property type="match status" value="1"/>
</dbReference>
<evidence type="ECO:0000256" key="1">
    <source>
        <dbReference type="ARBA" id="ARBA00022574"/>
    </source>
</evidence>
<dbReference type="PANTHER" id="PTHR19848:SF8">
    <property type="entry name" value="F-BOX AND WD REPEAT DOMAIN CONTAINING 7"/>
    <property type="match status" value="1"/>
</dbReference>
<evidence type="ECO:0000313" key="7">
    <source>
        <dbReference type="EMBL" id="WTT16632.1"/>
    </source>
</evidence>
<dbReference type="Gene3D" id="1.10.260.40">
    <property type="entry name" value="lambda repressor-like DNA-binding domains"/>
    <property type="match status" value="1"/>
</dbReference>
<dbReference type="InterPro" id="IPR036322">
    <property type="entry name" value="WD40_repeat_dom_sf"/>
</dbReference>
<accession>A0AAU1ZYL1</accession>
<dbReference type="InterPro" id="IPR015943">
    <property type="entry name" value="WD40/YVTN_repeat-like_dom_sf"/>
</dbReference>
<dbReference type="Pfam" id="PF13560">
    <property type="entry name" value="HTH_31"/>
    <property type="match status" value="1"/>
</dbReference>
<dbReference type="InterPro" id="IPR001387">
    <property type="entry name" value="Cro/C1-type_HTH"/>
</dbReference>
<feature type="repeat" description="WD" evidence="3">
    <location>
        <begin position="964"/>
        <end position="995"/>
    </location>
</feature>
<feature type="repeat" description="WD" evidence="3">
    <location>
        <begin position="1260"/>
        <end position="1302"/>
    </location>
</feature>
<reference evidence="7" key="1">
    <citation type="submission" date="2022-10" db="EMBL/GenBank/DDBJ databases">
        <title>The complete genomes of actinobacterial strains from the NBC collection.</title>
        <authorList>
            <person name="Joergensen T.S."/>
            <person name="Alvarez Arevalo M."/>
            <person name="Sterndorff E.B."/>
            <person name="Faurdal D."/>
            <person name="Vuksanovic O."/>
            <person name="Mourched A.-S."/>
            <person name="Charusanti P."/>
            <person name="Shaw S."/>
            <person name="Blin K."/>
            <person name="Weber T."/>
        </authorList>
    </citation>
    <scope>NUCLEOTIDE SEQUENCE</scope>
    <source>
        <strain evidence="7">NBC_00093</strain>
    </source>
</reference>
<dbReference type="SUPFAM" id="SSF52540">
    <property type="entry name" value="P-loop containing nucleoside triphosphate hydrolases"/>
    <property type="match status" value="1"/>
</dbReference>
<gene>
    <name evidence="7" type="ORF">OHA22_14405</name>
</gene>
<sequence>MAEGFRGVEEGVAGCRGDRQPATGEGGAGSDGGDSGASGAPGAADANGRTSYGAEVRRLREAAGLTQDALGKKVRYDKAHISRIENGRSPGSLALAQLLDAYFGCGGRLVALHEREVLRSGRKLPAPRDPEGDCPYRGLAAYTAAWAHLYRGRGAAVGDLLAGLDRRGPGGGPYMVVAPSGAGKTSLLRAGLVAALAAGRLPGSRDWPVVEFTPGDRPLDRLAQSLAKAVGVAPERALAAVRSSARDCADLLAEGDHRAGDRPAERPYRTLILVDQFEEAFAQCEDPEQRLAFFDLLCALAAFREPCGEAAVMVVLGMRADFYGRCLTHPGLTAALRAAPFLLEPMTEAELRQAVTEPAEEAGLIVDDSLVEVLLHELGAFSVPWAHEGGYAPGGLPLLSHALRVTWMHREGNRLTTAAYRKSGGIRKALARSADEAYEALTPRQRRIAEHAFVRLGRRDDLHDTTRRRIDRARLLDLLPGDEAEATAVLEVFVRERLLTIDAEPDGAVTVQIAHEALLGSWPRLREWITHDQLMGEARRGLAEAATQWQDNHRDRDLLLTGGQLTRATVWATENADELGPLQREFLKASRERARRGARIRRLLFQFLALLAVLALVLATLWTQSRRSRDEALRLSTSSTYATRSLALAGSEPTAAARLAAAAYATWPTDESRSALFSSAEPLWNDLIVPARTPVSALTYGDGGQVVAWGGQDGGVREWHPAQDPRAAEVGFRPRIEGTSGQIDSLTYGPDGRQLVVGYDDGSVWLYSGTAPPRALFAGDQRPDSGDSDMRVAFDATGTRLAAAGGDGVVRVWRMPAGDLVWAVRPTGTDVPGPVRALAFSPDGRTLATGGGSDEKAKSQSFRSVLLWDADRGEVTARLPGHPKRSVRSLAFTADGRQLVGGAFDGTVRLWDVREERATRMYDGHGDSVMAVAVGVDGTLVSGSQDNTAQLRNLRRPDAEPLALTGHTGPVNAVAVSPDGRTVVTGSEDRTLRVWTPEASPVSTGDAAFTALARSPRPGDGYATGDADGTVLLWDERARAPRRTLRAATDEVTDLAYNREGTLLAVTSADHGVSLWRTRDGRRLGGFVGHFREVRAVAFDRTEERLVTGGWDSTLRVWDIRTRREVLGRPLRATDLWGLALTTGGRPLLASSGQDNRITLRTWPGLAKLEPSPRVSTDSVFDVAFNPDGTLLASAGRDHVVEIWDVRKRRTVARLYGHTAPVLRVSFALDGNRLVSASRDGSVRVWQRAENGDWRLYAALRGPGGEVRGAVFATSDGSVVLSAHEDGTLRRWELDPARALRRICLVVGPGERDEWQALTDSASDPDTRPCT</sequence>
<dbReference type="Pfam" id="PF20703">
    <property type="entry name" value="nSTAND1"/>
    <property type="match status" value="1"/>
</dbReference>
<dbReference type="PROSITE" id="PS50294">
    <property type="entry name" value="WD_REPEATS_REGION"/>
    <property type="match status" value="5"/>
</dbReference>
<feature type="repeat" description="WD" evidence="3">
    <location>
        <begin position="887"/>
        <end position="921"/>
    </location>
</feature>
<dbReference type="CDD" id="cd00093">
    <property type="entry name" value="HTH_XRE"/>
    <property type="match status" value="1"/>
</dbReference>
<dbReference type="PROSITE" id="PS00678">
    <property type="entry name" value="WD_REPEATS_1"/>
    <property type="match status" value="3"/>
</dbReference>
<dbReference type="InterPro" id="IPR010982">
    <property type="entry name" value="Lambda_DNA-bd_dom_sf"/>
</dbReference>
<dbReference type="InterPro" id="IPR020472">
    <property type="entry name" value="WD40_PAC1"/>
</dbReference>
<feature type="repeat" description="WD" evidence="3">
    <location>
        <begin position="1173"/>
        <end position="1214"/>
    </location>
</feature>